<dbReference type="GO" id="GO:0005525">
    <property type="term" value="F:GTP binding"/>
    <property type="evidence" value="ECO:0007669"/>
    <property type="project" value="UniProtKB-KW"/>
</dbReference>
<keyword evidence="6" id="KW-1185">Reference proteome</keyword>
<dbReference type="InterPro" id="IPR045058">
    <property type="entry name" value="GIMA/IAN/Toc"/>
</dbReference>
<evidence type="ECO:0000256" key="3">
    <source>
        <dbReference type="ARBA" id="ARBA00023134"/>
    </source>
</evidence>
<keyword evidence="3" id="KW-0342">GTP-binding</keyword>
<sequence>MWIGLNWSQYIITGECESALNTLQVTTWRHTSPDCLRIALIGKTGTGKSSSGNTILGREKFEAKPSHMSVTTVCQKAEAVIDGHHVSVVDTPGLFDSSLSHDEERLRCVSLLAPGPHVFLLVIHIGRFTE</sequence>
<dbReference type="PANTHER" id="PTHR10903">
    <property type="entry name" value="GTPASE, IMAP FAMILY MEMBER-RELATED"/>
    <property type="match status" value="1"/>
</dbReference>
<dbReference type="SUPFAM" id="SSF52540">
    <property type="entry name" value="P-loop containing nucleoside triphosphate hydrolases"/>
    <property type="match status" value="1"/>
</dbReference>
<dbReference type="InterPro" id="IPR027417">
    <property type="entry name" value="P-loop_NTPase"/>
</dbReference>
<dbReference type="PROSITE" id="PS51720">
    <property type="entry name" value="G_AIG1"/>
    <property type="match status" value="1"/>
</dbReference>
<evidence type="ECO:0000313" key="6">
    <source>
        <dbReference type="Proteomes" id="UP000261520"/>
    </source>
</evidence>
<dbReference type="Proteomes" id="UP000261520">
    <property type="component" value="Unplaced"/>
</dbReference>
<protein>
    <recommendedName>
        <fullName evidence="4">AIG1-type G domain-containing protein</fullName>
    </recommendedName>
</protein>
<accession>A0A3B4A2C2</accession>
<proteinExistence type="inferred from homology"/>
<evidence type="ECO:0000313" key="5">
    <source>
        <dbReference type="Ensembl" id="ENSPMGP00000011177.1"/>
    </source>
</evidence>
<dbReference type="Gene3D" id="3.40.50.300">
    <property type="entry name" value="P-loop containing nucleotide triphosphate hydrolases"/>
    <property type="match status" value="1"/>
</dbReference>
<evidence type="ECO:0000256" key="2">
    <source>
        <dbReference type="ARBA" id="ARBA00022741"/>
    </source>
</evidence>
<organism evidence="5 6">
    <name type="scientific">Periophthalmus magnuspinnatus</name>
    <dbReference type="NCBI Taxonomy" id="409849"/>
    <lineage>
        <taxon>Eukaryota</taxon>
        <taxon>Metazoa</taxon>
        <taxon>Chordata</taxon>
        <taxon>Craniata</taxon>
        <taxon>Vertebrata</taxon>
        <taxon>Euteleostomi</taxon>
        <taxon>Actinopterygii</taxon>
        <taxon>Neopterygii</taxon>
        <taxon>Teleostei</taxon>
        <taxon>Neoteleostei</taxon>
        <taxon>Acanthomorphata</taxon>
        <taxon>Gobiaria</taxon>
        <taxon>Gobiiformes</taxon>
        <taxon>Gobioidei</taxon>
        <taxon>Gobiidae</taxon>
        <taxon>Oxudercinae</taxon>
        <taxon>Periophthalmus</taxon>
    </lineage>
</organism>
<dbReference type="PANTHER" id="PTHR10903:SF170">
    <property type="entry name" value="GTPASE IMAP FAMILY MEMBER 7"/>
    <property type="match status" value="1"/>
</dbReference>
<feature type="domain" description="AIG1-type G" evidence="4">
    <location>
        <begin position="33"/>
        <end position="130"/>
    </location>
</feature>
<dbReference type="Pfam" id="PF04548">
    <property type="entry name" value="AIG1"/>
    <property type="match status" value="1"/>
</dbReference>
<dbReference type="AlphaFoldDB" id="A0A3B4A2C2"/>
<dbReference type="InterPro" id="IPR006703">
    <property type="entry name" value="G_AIG1"/>
</dbReference>
<reference evidence="5" key="1">
    <citation type="submission" date="2025-08" db="UniProtKB">
        <authorList>
            <consortium name="Ensembl"/>
        </authorList>
    </citation>
    <scope>IDENTIFICATION</scope>
</reference>
<dbReference type="Ensembl" id="ENSPMGT00000011924.1">
    <property type="protein sequence ID" value="ENSPMGP00000011177.1"/>
    <property type="gene ID" value="ENSPMGG00000009271.1"/>
</dbReference>
<evidence type="ECO:0000256" key="1">
    <source>
        <dbReference type="ARBA" id="ARBA00008535"/>
    </source>
</evidence>
<keyword evidence="2" id="KW-0547">Nucleotide-binding</keyword>
<evidence type="ECO:0000259" key="4">
    <source>
        <dbReference type="PROSITE" id="PS51720"/>
    </source>
</evidence>
<reference evidence="5" key="2">
    <citation type="submission" date="2025-09" db="UniProtKB">
        <authorList>
            <consortium name="Ensembl"/>
        </authorList>
    </citation>
    <scope>IDENTIFICATION</scope>
</reference>
<comment type="similarity">
    <text evidence="1">Belongs to the TRAFAC class TrmE-Era-EngA-EngB-Septin-like GTPase superfamily. AIG1/Toc34/Toc159-like paraseptin GTPase family. IAN subfamily.</text>
</comment>
<name>A0A3B4A2C2_9GOBI</name>